<gene>
    <name evidence="1" type="ORF">NQ318_009211</name>
</gene>
<reference evidence="1" key="1">
    <citation type="journal article" date="2023" name="Insect Mol. Biol.">
        <title>Genome sequencing provides insights into the evolution of gene families encoding plant cell wall-degrading enzymes in longhorned beetles.</title>
        <authorList>
            <person name="Shin N.R."/>
            <person name="Okamura Y."/>
            <person name="Kirsch R."/>
            <person name="Pauchet Y."/>
        </authorList>
    </citation>
    <scope>NUCLEOTIDE SEQUENCE</scope>
    <source>
        <strain evidence="1">AMC_N1</strain>
    </source>
</reference>
<organism evidence="1 2">
    <name type="scientific">Aromia moschata</name>
    <dbReference type="NCBI Taxonomy" id="1265417"/>
    <lineage>
        <taxon>Eukaryota</taxon>
        <taxon>Metazoa</taxon>
        <taxon>Ecdysozoa</taxon>
        <taxon>Arthropoda</taxon>
        <taxon>Hexapoda</taxon>
        <taxon>Insecta</taxon>
        <taxon>Pterygota</taxon>
        <taxon>Neoptera</taxon>
        <taxon>Endopterygota</taxon>
        <taxon>Coleoptera</taxon>
        <taxon>Polyphaga</taxon>
        <taxon>Cucujiformia</taxon>
        <taxon>Chrysomeloidea</taxon>
        <taxon>Cerambycidae</taxon>
        <taxon>Cerambycinae</taxon>
        <taxon>Callichromatini</taxon>
        <taxon>Aromia</taxon>
    </lineage>
</organism>
<protein>
    <submittedName>
        <fullName evidence="1">Uncharacterized protein</fullName>
    </submittedName>
</protein>
<name>A0AAV8WZ66_9CUCU</name>
<dbReference type="AlphaFoldDB" id="A0AAV8WZ66"/>
<sequence length="65" mass="7836">MPLSTTHLPAQERTPHKPYGIFSYRYYTESFSITIAIERSSRYIAMQQQVFYFISRKYVHDVQQK</sequence>
<comment type="caution">
    <text evidence="1">The sequence shown here is derived from an EMBL/GenBank/DDBJ whole genome shotgun (WGS) entry which is preliminary data.</text>
</comment>
<dbReference type="EMBL" id="JAPWTK010001658">
    <property type="protein sequence ID" value="KAJ8932018.1"/>
    <property type="molecule type" value="Genomic_DNA"/>
</dbReference>
<evidence type="ECO:0000313" key="2">
    <source>
        <dbReference type="Proteomes" id="UP001162162"/>
    </source>
</evidence>
<dbReference type="Proteomes" id="UP001162162">
    <property type="component" value="Unassembled WGS sequence"/>
</dbReference>
<keyword evidence="2" id="KW-1185">Reference proteome</keyword>
<evidence type="ECO:0000313" key="1">
    <source>
        <dbReference type="EMBL" id="KAJ8932018.1"/>
    </source>
</evidence>
<accession>A0AAV8WZ66</accession>
<proteinExistence type="predicted"/>